<gene>
    <name evidence="15" type="ORF">GPM918_LOCUS18632</name>
    <name evidence="16" type="ORF">SRO942_LOCUS18629</name>
</gene>
<dbReference type="PROSITE" id="PS50005">
    <property type="entry name" value="TPR"/>
    <property type="match status" value="1"/>
</dbReference>
<evidence type="ECO:0000313" key="16">
    <source>
        <dbReference type="EMBL" id="CAF3863712.1"/>
    </source>
</evidence>
<keyword evidence="3 13" id="KW-0808">Transferase</keyword>
<dbReference type="Proteomes" id="UP000681722">
    <property type="component" value="Unassembled WGS sequence"/>
</dbReference>
<dbReference type="EC" id="2.4.2.31" evidence="13"/>
<dbReference type="InterPro" id="IPR011990">
    <property type="entry name" value="TPR-like_helical_dom_sf"/>
</dbReference>
<keyword evidence="17" id="KW-1185">Reference proteome</keyword>
<keyword evidence="4" id="KW-0548">Nucleotidyltransferase</keyword>
<dbReference type="Pfam" id="PF01129">
    <property type="entry name" value="ART"/>
    <property type="match status" value="1"/>
</dbReference>
<dbReference type="Gene3D" id="3.90.176.10">
    <property type="entry name" value="Toxin ADP-ribosyltransferase, Chain A, domain 1"/>
    <property type="match status" value="1"/>
</dbReference>
<dbReference type="Pfam" id="PF13374">
    <property type="entry name" value="TPR_10"/>
    <property type="match status" value="2"/>
</dbReference>
<feature type="domain" description="ZZ-type" evidence="14">
    <location>
        <begin position="78"/>
        <end position="130"/>
    </location>
</feature>
<evidence type="ECO:0000313" key="17">
    <source>
        <dbReference type="Proteomes" id="UP000663829"/>
    </source>
</evidence>
<dbReference type="OrthoDB" id="2122982at2759"/>
<comment type="similarity">
    <text evidence="1 13">Belongs to the Arg-specific ADP-ribosyltransferase family.</text>
</comment>
<keyword evidence="8 12" id="KW-0802">TPR repeat</keyword>
<keyword evidence="6" id="KW-0677">Repeat</keyword>
<evidence type="ECO:0000256" key="3">
    <source>
        <dbReference type="ARBA" id="ARBA00022679"/>
    </source>
</evidence>
<evidence type="ECO:0000256" key="10">
    <source>
        <dbReference type="ARBA" id="ARBA00047597"/>
    </source>
</evidence>
<dbReference type="PROSITE" id="PS51996">
    <property type="entry name" value="TR_MART"/>
    <property type="match status" value="1"/>
</dbReference>
<accession>A0A814P3V1</accession>
<keyword evidence="13" id="KW-0520">NAD</keyword>
<proteinExistence type="inferred from homology"/>
<dbReference type="AlphaFoldDB" id="A0A814P3V1"/>
<feature type="repeat" description="TPR" evidence="12">
    <location>
        <begin position="667"/>
        <end position="700"/>
    </location>
</feature>
<evidence type="ECO:0000256" key="5">
    <source>
        <dbReference type="ARBA" id="ARBA00022723"/>
    </source>
</evidence>
<dbReference type="InterPro" id="IPR043145">
    <property type="entry name" value="Znf_ZZ_sf"/>
</dbReference>
<dbReference type="PANTHER" id="PTHR45641:SF19">
    <property type="entry name" value="NEPHROCYSTIN-3"/>
    <property type="match status" value="1"/>
</dbReference>
<dbReference type="Gene3D" id="1.25.40.10">
    <property type="entry name" value="Tetratricopeptide repeat domain"/>
    <property type="match status" value="2"/>
</dbReference>
<evidence type="ECO:0000256" key="4">
    <source>
        <dbReference type="ARBA" id="ARBA00022695"/>
    </source>
</evidence>
<dbReference type="InterPro" id="IPR000433">
    <property type="entry name" value="Znf_ZZ"/>
</dbReference>
<dbReference type="InterPro" id="IPR019734">
    <property type="entry name" value="TPR_rpt"/>
</dbReference>
<dbReference type="SUPFAM" id="SSF57850">
    <property type="entry name" value="RING/U-box"/>
    <property type="match status" value="1"/>
</dbReference>
<dbReference type="Pfam" id="PF00569">
    <property type="entry name" value="ZZ"/>
    <property type="match status" value="1"/>
</dbReference>
<dbReference type="PANTHER" id="PTHR45641">
    <property type="entry name" value="TETRATRICOPEPTIDE REPEAT PROTEIN (AFU_ORTHOLOGUE AFUA_6G03870)"/>
    <property type="match status" value="1"/>
</dbReference>
<name>A0A814P3V1_9BILA</name>
<dbReference type="SUPFAM" id="SSF48452">
    <property type="entry name" value="TPR-like"/>
    <property type="match status" value="2"/>
</dbReference>
<dbReference type="Proteomes" id="UP000663829">
    <property type="component" value="Unassembled WGS sequence"/>
</dbReference>
<evidence type="ECO:0000256" key="11">
    <source>
        <dbReference type="PROSITE-ProRule" id="PRU00228"/>
    </source>
</evidence>
<sequence>MPLGKNSFTTPVTKFRSKEAFSGKRVGAKLLVRLDVQVYCEPQKAIKSAQKKDDADKNSDKHLGLDIHNNTAKSVTEHEHVCCDACQQIPITGVRYKCLQCPDYDLCQACYIEKKMHNEHCMAVIRHPCQDLDQIIIDYYSNYCCVSSASNMIDSQIEVDDPLYVSVKQMANKYNIKIAVVSSDQRIHMNRYFDIISDVHLLGGALLLSEEYYKEKSTKVFVVLIGDDADWELLEAMTLITSVFVLGQKSSENDIKCDKIVNYYRTEVDLLLGMITEMERIDQHLVTFNLYNSKQIGIRNLTKKSAEFLWLQLFKHVLSLMPDNSDEQTKQRMLNKCREYYYDSEADLKEIKMFEETYQSADAIQWYTAESFIYRMINKALRTENIMDLYLFRFFIFDLSSELKEKHCLQTTTSLLVYRGLKQTQSEIDDLQLNIGNLISPNGFMSSSRSETVANTFATKPSKFNKNLKPILYEIEILTSDCIHADIAEYSEFPYEQEVLFDLGIIFRIENVFYDDNDKIWHVRLKTVNKGPELIDDYLEYSRTEMAETNILFVFGQLLIVIGKYDESELYFENLLAHSTTDRAQCYFHLARAQYFQLNFESASKNYNQSMLLEYQELPLQMNRIAKILNNIGVLYHSGYNEDLALSYYLLALRLRGQHCATPVQYAQSFNNIGTYYQKTGDYDYALDYHQYALKLRETFLPRNHPDLADSCDNLAEIYSCKDDYNLSIYYYQRSYEIRSEILPAEHPDILESLKNLSRAHTSASYRNNGNVNHRQLALSYRLKGIDILKEYQPKNYPKIMKESSDILQDDDINELSAPDLVEQRDKLEVYMKENRNKVPKVRVNACRLITRDIDKRLKV</sequence>
<evidence type="ECO:0000313" key="15">
    <source>
        <dbReference type="EMBL" id="CAF1098638.1"/>
    </source>
</evidence>
<comment type="caution">
    <text evidence="15">The sequence shown here is derived from an EMBL/GenBank/DDBJ whole genome shotgun (WGS) entry which is preliminary data.</text>
</comment>
<dbReference type="SMART" id="SM00028">
    <property type="entry name" value="TPR"/>
    <property type="match status" value="5"/>
</dbReference>
<evidence type="ECO:0000256" key="9">
    <source>
        <dbReference type="ARBA" id="ARBA00022833"/>
    </source>
</evidence>
<evidence type="ECO:0000256" key="13">
    <source>
        <dbReference type="RuleBase" id="RU361228"/>
    </source>
</evidence>
<evidence type="ECO:0000256" key="6">
    <source>
        <dbReference type="ARBA" id="ARBA00022737"/>
    </source>
</evidence>
<dbReference type="EMBL" id="CAJNOQ010005436">
    <property type="protein sequence ID" value="CAF1098638.1"/>
    <property type="molecule type" value="Genomic_DNA"/>
</dbReference>
<protein>
    <recommendedName>
        <fullName evidence="13">NAD(P)(+)--arginine ADP-ribosyltransferase</fullName>
        <ecNumber evidence="13">2.4.2.31</ecNumber>
    </recommendedName>
    <alternativeName>
        <fullName evidence="13">Mono(ADP-ribosyl)transferase</fullName>
    </alternativeName>
</protein>
<dbReference type="CDD" id="cd02340">
    <property type="entry name" value="ZZ_NBR1_like"/>
    <property type="match status" value="1"/>
</dbReference>
<dbReference type="EMBL" id="CAJOBC010005435">
    <property type="protein sequence ID" value="CAF3863712.1"/>
    <property type="molecule type" value="Genomic_DNA"/>
</dbReference>
<dbReference type="Gene3D" id="3.30.60.90">
    <property type="match status" value="1"/>
</dbReference>
<dbReference type="GO" id="GO:0008270">
    <property type="term" value="F:zinc ion binding"/>
    <property type="evidence" value="ECO:0007669"/>
    <property type="project" value="UniProtKB-KW"/>
</dbReference>
<evidence type="ECO:0000256" key="7">
    <source>
        <dbReference type="ARBA" id="ARBA00022771"/>
    </source>
</evidence>
<dbReference type="PROSITE" id="PS50135">
    <property type="entry name" value="ZF_ZZ_2"/>
    <property type="match status" value="1"/>
</dbReference>
<keyword evidence="9" id="KW-0862">Zinc</keyword>
<evidence type="ECO:0000256" key="12">
    <source>
        <dbReference type="PROSITE-ProRule" id="PRU00339"/>
    </source>
</evidence>
<evidence type="ECO:0000259" key="14">
    <source>
        <dbReference type="PROSITE" id="PS50135"/>
    </source>
</evidence>
<dbReference type="SMART" id="SM00291">
    <property type="entry name" value="ZnF_ZZ"/>
    <property type="match status" value="1"/>
</dbReference>
<keyword evidence="5" id="KW-0479">Metal-binding</keyword>
<evidence type="ECO:0000256" key="8">
    <source>
        <dbReference type="ARBA" id="ARBA00022803"/>
    </source>
</evidence>
<dbReference type="InterPro" id="IPR000768">
    <property type="entry name" value="ART"/>
</dbReference>
<dbReference type="PROSITE" id="PS01357">
    <property type="entry name" value="ZF_ZZ_1"/>
    <property type="match status" value="1"/>
</dbReference>
<keyword evidence="7 11" id="KW-0863">Zinc-finger</keyword>
<comment type="catalytic activity">
    <reaction evidence="10 13">
        <text>L-arginyl-[protein] + NAD(+) = N(omega)-(ADP-D-ribosyl)-L-arginyl-[protein] + nicotinamide + H(+)</text>
        <dbReference type="Rhea" id="RHEA:19149"/>
        <dbReference type="Rhea" id="RHEA-COMP:10532"/>
        <dbReference type="Rhea" id="RHEA-COMP:15087"/>
        <dbReference type="ChEBI" id="CHEBI:15378"/>
        <dbReference type="ChEBI" id="CHEBI:17154"/>
        <dbReference type="ChEBI" id="CHEBI:29965"/>
        <dbReference type="ChEBI" id="CHEBI:57540"/>
        <dbReference type="ChEBI" id="CHEBI:142554"/>
        <dbReference type="EC" id="2.4.2.31"/>
    </reaction>
</comment>
<evidence type="ECO:0000256" key="1">
    <source>
        <dbReference type="ARBA" id="ARBA00009558"/>
    </source>
</evidence>
<dbReference type="GO" id="GO:0106274">
    <property type="term" value="F:NAD+-protein-arginine ADP-ribosyltransferase activity"/>
    <property type="evidence" value="ECO:0007669"/>
    <property type="project" value="UniProtKB-EC"/>
</dbReference>
<keyword evidence="2 13" id="KW-0328">Glycosyltransferase</keyword>
<dbReference type="SUPFAM" id="SSF56399">
    <property type="entry name" value="ADP-ribosylation"/>
    <property type="match status" value="1"/>
</dbReference>
<organism evidence="15 17">
    <name type="scientific">Didymodactylos carnosus</name>
    <dbReference type="NCBI Taxonomy" id="1234261"/>
    <lineage>
        <taxon>Eukaryota</taxon>
        <taxon>Metazoa</taxon>
        <taxon>Spiralia</taxon>
        <taxon>Gnathifera</taxon>
        <taxon>Rotifera</taxon>
        <taxon>Eurotatoria</taxon>
        <taxon>Bdelloidea</taxon>
        <taxon>Philodinida</taxon>
        <taxon>Philodinidae</taxon>
        <taxon>Didymodactylos</taxon>
    </lineage>
</organism>
<evidence type="ECO:0000256" key="2">
    <source>
        <dbReference type="ARBA" id="ARBA00022676"/>
    </source>
</evidence>
<keyword evidence="13" id="KW-0521">NADP</keyword>
<dbReference type="GO" id="GO:0016779">
    <property type="term" value="F:nucleotidyltransferase activity"/>
    <property type="evidence" value="ECO:0007669"/>
    <property type="project" value="UniProtKB-KW"/>
</dbReference>
<reference evidence="15" key="1">
    <citation type="submission" date="2021-02" db="EMBL/GenBank/DDBJ databases">
        <authorList>
            <person name="Nowell W R."/>
        </authorList>
    </citation>
    <scope>NUCLEOTIDE SEQUENCE</scope>
</reference>